<dbReference type="EMBL" id="CM002239">
    <property type="protein sequence ID" value="EDO65449.2"/>
    <property type="molecule type" value="Genomic_DNA"/>
</dbReference>
<feature type="compositionally biased region" description="Pro residues" evidence="1">
    <location>
        <begin position="39"/>
        <end position="51"/>
    </location>
</feature>
<evidence type="ECO:0000313" key="4">
    <source>
        <dbReference type="Proteomes" id="UP000001805"/>
    </source>
</evidence>
<evidence type="ECO:0000313" key="3">
    <source>
        <dbReference type="EMBL" id="EDO65449.2"/>
    </source>
</evidence>
<dbReference type="VEuPathDB" id="FungiDB:NCU10760"/>
<dbReference type="InterPro" id="IPR003347">
    <property type="entry name" value="JmjC_dom"/>
</dbReference>
<dbReference type="GO" id="GO:0016706">
    <property type="term" value="F:2-oxoglutarate-dependent dioxygenase activity"/>
    <property type="evidence" value="ECO:0000318"/>
    <property type="project" value="GO_Central"/>
</dbReference>
<feature type="compositionally biased region" description="Basic and acidic residues" evidence="1">
    <location>
        <begin position="243"/>
        <end position="254"/>
    </location>
</feature>
<dbReference type="OrthoDB" id="47172at2759"/>
<feature type="region of interest" description="Disordered" evidence="1">
    <location>
        <begin position="237"/>
        <end position="275"/>
    </location>
</feature>
<dbReference type="RefSeq" id="XP_001728540.2">
    <property type="nucleotide sequence ID" value="XM_001728488.2"/>
</dbReference>
<dbReference type="PROSITE" id="PS51184">
    <property type="entry name" value="JMJC"/>
    <property type="match status" value="1"/>
</dbReference>
<keyword evidence="4" id="KW-1185">Reference proteome</keyword>
<protein>
    <submittedName>
        <fullName evidence="3">Jumonji domain-containing protein 5</fullName>
    </submittedName>
</protein>
<feature type="region of interest" description="Disordered" evidence="1">
    <location>
        <begin position="406"/>
        <end position="425"/>
    </location>
</feature>
<feature type="region of interest" description="Disordered" evidence="1">
    <location>
        <begin position="551"/>
        <end position="573"/>
    </location>
</feature>
<dbReference type="SUPFAM" id="SSF51197">
    <property type="entry name" value="Clavaminate synthase-like"/>
    <property type="match status" value="1"/>
</dbReference>
<sequence>MRTTSTSKLIGLCLSAVQQIIQECAYFANAESAFSSSSPSPPQNAGPPKPPSNVDSSRGLRLYGLEGCQEPLVELLCRQASRILQLYGTSSGDAGSSDHASLQPGAEREKAIALVKRRLELLTKTAYGKFYAYMYKEVPACWRQLYTDAAILRFAVLVLLEFNFQADAGSKEDADEKEKERRMKRKMIVDEMVKTLDLSLILAGAAGQSRGRKWVDEAFALLDDVLGDMSAVTTAAAAGGAKKGNDDEQEGERPQKKRRLSSSPNTKDEVIKGINDTWHNTPSFSTIEPFTPPVKNPISRVSAESLSIEAFQSHFAKPRPDGNPGPAPLIITGLVDHWPALTTHPWNKPAYLLSRTLSGRRLVPVEIGRSYVDEGWGQKIISFGEFLSKYIDASIPYTPSSSNVSPFLSSSSSAQPQPSSSDLLPEKDNTQIAYLAQHPLFLQLPRLRQDILIPDLCYTAPPPHPTDPSQDQPELDSPQLNAWFGPPGTITPLHTDPYHNLLVQVVGRKYVRLYGPEQTVRMRPRGKEGGVEMGNTSQVDVGVVEGWDKLEGDDKEGVKSGDEGGRENSEMGWEEDFNNVPFVDCILEPGDTLYIPIGWWHYVRGLSVSFSVSFWWN</sequence>
<reference evidence="3 4" key="1">
    <citation type="journal article" date="2003" name="Nature">
        <title>The genome sequence of the filamentous fungus Neurospora crassa.</title>
        <authorList>
            <person name="Galagan J.E."/>
            <person name="Calvo S.E."/>
            <person name="Borkovich K.A."/>
            <person name="Selker E.U."/>
            <person name="Read N.D."/>
            <person name="Jaffe D."/>
            <person name="FitzHugh W."/>
            <person name="Ma L.J."/>
            <person name="Smirnov S."/>
            <person name="Purcell S."/>
            <person name="Rehman B."/>
            <person name="Elkins T."/>
            <person name="Engels R."/>
            <person name="Wang S."/>
            <person name="Nielsen C.B."/>
            <person name="Butler J."/>
            <person name="Endrizzi M."/>
            <person name="Qui D."/>
            <person name="Ianakiev P."/>
            <person name="Bell-Pedersen D."/>
            <person name="Nelson M.A."/>
            <person name="Werner-Washburne M."/>
            <person name="Selitrennikoff C.P."/>
            <person name="Kinsey J.A."/>
            <person name="Braun E.L."/>
            <person name="Zelter A."/>
            <person name="Schulte U."/>
            <person name="Kothe G.O."/>
            <person name="Jedd G."/>
            <person name="Mewes W."/>
            <person name="Staben C."/>
            <person name="Marcotte E."/>
            <person name="Greenberg D."/>
            <person name="Roy A."/>
            <person name="Foley K."/>
            <person name="Naylor J."/>
            <person name="Stange-Thomann N."/>
            <person name="Barrett R."/>
            <person name="Gnerre S."/>
            <person name="Kamal M."/>
            <person name="Kamvysselis M."/>
            <person name="Mauceli E."/>
            <person name="Bielke C."/>
            <person name="Rudd S."/>
            <person name="Frishman D."/>
            <person name="Krystofova S."/>
            <person name="Rasmussen C."/>
            <person name="Metzenberg R.L."/>
            <person name="Perkins D.D."/>
            <person name="Kroken S."/>
            <person name="Cogoni C."/>
            <person name="Macino G."/>
            <person name="Catcheside D."/>
            <person name="Li W."/>
            <person name="Pratt R.J."/>
            <person name="Osmani S.A."/>
            <person name="DeSouza C.P."/>
            <person name="Glass L."/>
            <person name="Orbach M.J."/>
            <person name="Berglund J.A."/>
            <person name="Voelker R."/>
            <person name="Yarden O."/>
            <person name="Plamann M."/>
            <person name="Seiler S."/>
            <person name="Dunlap J."/>
            <person name="Radford A."/>
            <person name="Aramayo R."/>
            <person name="Natvig D.O."/>
            <person name="Alex L.A."/>
            <person name="Mannhaupt G."/>
            <person name="Ebbole D.J."/>
            <person name="Freitag M."/>
            <person name="Paulsen I."/>
            <person name="Sachs M.S."/>
            <person name="Lander E.S."/>
            <person name="Nusbaum C."/>
            <person name="Birren B."/>
        </authorList>
    </citation>
    <scope>NUCLEOTIDE SEQUENCE [LARGE SCALE GENOMIC DNA]</scope>
    <source>
        <strain evidence="4">ATCC 24698 / 74-OR23-1A / CBS 708.71 / DSM 1257 / FGSC 987</strain>
    </source>
</reference>
<accession>A7UWK6</accession>
<dbReference type="Pfam" id="PF13621">
    <property type="entry name" value="Cupin_8"/>
    <property type="match status" value="1"/>
</dbReference>
<dbReference type="SMART" id="SM00558">
    <property type="entry name" value="JmjC"/>
    <property type="match status" value="1"/>
</dbReference>
<proteinExistence type="predicted"/>
<evidence type="ECO:0000259" key="2">
    <source>
        <dbReference type="PROSITE" id="PS51184"/>
    </source>
</evidence>
<name>A7UWK6_NEUCR</name>
<feature type="domain" description="JmjC" evidence="2">
    <location>
        <begin position="427"/>
        <end position="617"/>
    </location>
</feature>
<feature type="compositionally biased region" description="Basic and acidic residues" evidence="1">
    <location>
        <begin position="551"/>
        <end position="569"/>
    </location>
</feature>
<feature type="region of interest" description="Disordered" evidence="1">
    <location>
        <begin position="36"/>
        <end position="56"/>
    </location>
</feature>
<dbReference type="InterPro" id="IPR041667">
    <property type="entry name" value="Cupin_8"/>
</dbReference>
<dbReference type="HOGENOM" id="CLU_016785_0_1_1"/>
<dbReference type="KEGG" id="ncr:NCU10760"/>
<gene>
    <name evidence="3" type="ORF">NCU10760</name>
</gene>
<feature type="region of interest" description="Disordered" evidence="1">
    <location>
        <begin position="458"/>
        <end position="477"/>
    </location>
</feature>
<dbReference type="PANTHER" id="PTHR12461:SF101">
    <property type="entry name" value="TRNA WYBUTOSINE-SYNTHESIZING PROTEIN 4"/>
    <property type="match status" value="1"/>
</dbReference>
<dbReference type="InParanoid" id="A7UWK6"/>
<dbReference type="Proteomes" id="UP000001805">
    <property type="component" value="Chromosome 4, Linkage Group IV"/>
</dbReference>
<dbReference type="Gene3D" id="2.60.120.650">
    <property type="entry name" value="Cupin"/>
    <property type="match status" value="1"/>
</dbReference>
<organism evidence="3 4">
    <name type="scientific">Neurospora crassa (strain ATCC 24698 / 74-OR23-1A / CBS 708.71 / DSM 1257 / FGSC 987)</name>
    <dbReference type="NCBI Taxonomy" id="367110"/>
    <lineage>
        <taxon>Eukaryota</taxon>
        <taxon>Fungi</taxon>
        <taxon>Dikarya</taxon>
        <taxon>Ascomycota</taxon>
        <taxon>Pezizomycotina</taxon>
        <taxon>Sordariomycetes</taxon>
        <taxon>Sordariomycetidae</taxon>
        <taxon>Sordariales</taxon>
        <taxon>Sordariaceae</taxon>
        <taxon>Neurospora</taxon>
    </lineage>
</organism>
<evidence type="ECO:0000256" key="1">
    <source>
        <dbReference type="SAM" id="MobiDB-lite"/>
    </source>
</evidence>
<feature type="compositionally biased region" description="Low complexity" evidence="1">
    <location>
        <begin position="406"/>
        <end position="421"/>
    </location>
</feature>
<dbReference type="AlphaFoldDB" id="A7UWK6"/>
<dbReference type="SMR" id="A7UWK6"/>
<dbReference type="STRING" id="367110.A7UWK6"/>
<dbReference type="PANTHER" id="PTHR12461">
    <property type="entry name" value="HYPOXIA-INDUCIBLE FACTOR 1 ALPHA INHIBITOR-RELATED"/>
    <property type="match status" value="1"/>
</dbReference>
<dbReference type="GeneID" id="5847946"/>
<dbReference type="PaxDb" id="5141-EFNCRP00000005175"/>